<proteinExistence type="predicted"/>
<protein>
    <submittedName>
        <fullName evidence="1">Uncharacterized protein</fullName>
    </submittedName>
</protein>
<evidence type="ECO:0000313" key="2">
    <source>
        <dbReference type="Proteomes" id="UP000423482"/>
    </source>
</evidence>
<dbReference type="Proteomes" id="UP000423482">
    <property type="component" value="Segment"/>
</dbReference>
<evidence type="ECO:0000313" key="1">
    <source>
        <dbReference type="EMBL" id="QGT55088.1"/>
    </source>
</evidence>
<dbReference type="EMBL" id="MK814760">
    <property type="protein sequence ID" value="QGT55088.1"/>
    <property type="molecule type" value="Genomic_DNA"/>
</dbReference>
<sequence length="164" mass="17264">MPSPAMTDPTEGLRLSTAGQTMLEHVISAAQLQLFDLPSRRFVTTGPAVFDCEQVSVSLLRINSGMGMNPGGELIQGGPNCNFGWSLVADIAIVRKGPTPNNKGIIPPSKLDAGTEQSSQDIFILQEAIETLAEASMGGFTASLIPLEIEGGFVAVMASIQMVM</sequence>
<dbReference type="KEGG" id="vg:77924463"/>
<dbReference type="GeneID" id="77924463"/>
<gene>
    <name evidence="1" type="primary">95</name>
    <name evidence="1" type="ORF">SEA_FORZA_95</name>
</gene>
<accession>A0A650EZH9</accession>
<name>A0A650EZH9_9CAUD</name>
<keyword evidence="2" id="KW-1185">Reference proteome</keyword>
<dbReference type="RefSeq" id="YP_010648975.1">
    <property type="nucleotide sequence ID" value="NC_070763.1"/>
</dbReference>
<reference evidence="1 2" key="1">
    <citation type="submission" date="2019-04" db="EMBL/GenBank/DDBJ databases">
        <authorList>
            <person name="Pope W.H."/>
            <person name="Garlena R.A."/>
            <person name="Russell D.A."/>
            <person name="Jacobs-Sera D."/>
            <person name="Hatfull G.F."/>
        </authorList>
    </citation>
    <scope>NUCLEOTIDE SEQUENCE [LARGE SCALE GENOMIC DNA]</scope>
</reference>
<organism evidence="1 2">
    <name type="scientific">Gordonia phage Forza</name>
    <dbReference type="NCBI Taxonomy" id="2571247"/>
    <lineage>
        <taxon>Viruses</taxon>
        <taxon>Duplodnaviria</taxon>
        <taxon>Heunggongvirae</taxon>
        <taxon>Uroviricota</taxon>
        <taxon>Caudoviricetes</taxon>
        <taxon>Forzavirus</taxon>
        <taxon>Forzavirus forza</taxon>
    </lineage>
</organism>